<dbReference type="EMBL" id="CP091512">
    <property type="protein sequence ID" value="UOO93214.1"/>
    <property type="molecule type" value="Genomic_DNA"/>
</dbReference>
<evidence type="ECO:0000256" key="8">
    <source>
        <dbReference type="ARBA" id="ARBA00023163"/>
    </source>
</evidence>
<dbReference type="InterPro" id="IPR007046">
    <property type="entry name" value="RNA_pol_sigma_54_core-bd"/>
</dbReference>
<keyword evidence="6 9" id="KW-0731">Sigma factor</keyword>
<dbReference type="PANTHER" id="PTHR32248">
    <property type="entry name" value="RNA POLYMERASE SIGMA-54 FACTOR"/>
    <property type="match status" value="1"/>
</dbReference>
<keyword evidence="8 9" id="KW-0804">Transcription</keyword>
<evidence type="ECO:0000256" key="9">
    <source>
        <dbReference type="PIRNR" id="PIRNR000774"/>
    </source>
</evidence>
<dbReference type="NCBIfam" id="TIGR02395">
    <property type="entry name" value="rpoN_sigma"/>
    <property type="match status" value="1"/>
</dbReference>
<evidence type="ECO:0000256" key="7">
    <source>
        <dbReference type="ARBA" id="ARBA00023125"/>
    </source>
</evidence>
<dbReference type="Pfam" id="PF00309">
    <property type="entry name" value="Sigma54_AID"/>
    <property type="match status" value="1"/>
</dbReference>
<accession>A0ABY4EDB9</accession>
<feature type="domain" description="RNA polymerase sigma factor 54 core-binding" evidence="12">
    <location>
        <begin position="112"/>
        <end position="304"/>
    </location>
</feature>
<keyword evidence="7 9" id="KW-0238">DNA-binding</keyword>
<proteinExistence type="inferred from homology"/>
<evidence type="ECO:0000256" key="10">
    <source>
        <dbReference type="SAM" id="MobiDB-lite"/>
    </source>
</evidence>
<evidence type="ECO:0000256" key="4">
    <source>
        <dbReference type="ARBA" id="ARBA00022695"/>
    </source>
</evidence>
<dbReference type="Proteomes" id="UP000832034">
    <property type="component" value="Chromosome"/>
</dbReference>
<organism evidence="13 14">
    <name type="scientific">Vitreoscilla stercoraria</name>
    <dbReference type="NCBI Taxonomy" id="61"/>
    <lineage>
        <taxon>Bacteria</taxon>
        <taxon>Pseudomonadati</taxon>
        <taxon>Pseudomonadota</taxon>
        <taxon>Betaproteobacteria</taxon>
        <taxon>Neisseriales</taxon>
        <taxon>Neisseriaceae</taxon>
        <taxon>Vitreoscilla</taxon>
    </lineage>
</organism>
<keyword evidence="14" id="KW-1185">Reference proteome</keyword>
<feature type="region of interest" description="Disordered" evidence="10">
    <location>
        <begin position="55"/>
        <end position="75"/>
    </location>
</feature>
<sequence length="478" mass="54479">MQNQLKLKQTQQLQLNPQLQQAIKLLQMSGLELDEAVEQALLENPLLERIDHKELAQPEREFDGDTSASNDAHGDLGDQVGIDDYWQSMQITAGVGSTGIAYDGEFQDVFAQIEDNDDFRQFLRNQVCEHQLSREEAFRVHILIENLDEHGYLSNGLQDIVEHSPLEWLLEEEDLAQALTHLQGFEPAGVGAFDLSESLWLQLQRLPDNAVNQLAKLIVRQYFNVLGQPSNVTKLKKYLPVNIAEIQAAVMLIQSLNPYPSSGYAHSEPTQYVLPDIRVFKQGRLWVAQLQRETQPRVRVNEEYASVVEACGHQDLKKQMQEAKQLIHSLEMRADTVLRVADYVVAHQQAFFSEGAMALKPMLIKSVAEFLDLHESTISRAVNQKYLSCPQGLFELRWFFTQTATNGGEGDEDEGISNRVIKTILEKLIGEEDKRKPLSDEKLTQKLLEHEIKIARRTVTKYRESLRIPSASERKIRL</sequence>
<reference evidence="13" key="2">
    <citation type="journal article" date="2022" name="Res Sq">
        <title>Evolution of multicellular longitudinally dividing oral cavity symbionts (Neisseriaceae).</title>
        <authorList>
            <person name="Nyongesa S."/>
            <person name="Weber P."/>
            <person name="Bernet E."/>
            <person name="Pullido F."/>
            <person name="Nieckarz M."/>
            <person name="Delaby M."/>
            <person name="Nieves C."/>
            <person name="Viehboeck T."/>
            <person name="Krause N."/>
            <person name="Rivera-Millot A."/>
            <person name="Nakamura A."/>
            <person name="Vischer N."/>
            <person name="VanNieuwenhze M."/>
            <person name="Brun Y."/>
            <person name="Cava F."/>
            <person name="Bulgheresi S."/>
            <person name="Veyrier F."/>
        </authorList>
    </citation>
    <scope>NUCLEOTIDE SEQUENCE</scope>
    <source>
        <strain evidence="13">SAG 1488-6</strain>
    </source>
</reference>
<dbReference type="PROSITE" id="PS50044">
    <property type="entry name" value="SIGMA54_3"/>
    <property type="match status" value="1"/>
</dbReference>
<evidence type="ECO:0000256" key="5">
    <source>
        <dbReference type="ARBA" id="ARBA00023015"/>
    </source>
</evidence>
<dbReference type="Pfam" id="PF04963">
    <property type="entry name" value="Sigma54_CBD"/>
    <property type="match status" value="1"/>
</dbReference>
<protein>
    <recommendedName>
        <fullName evidence="9">RNA polymerase sigma-54 factor</fullName>
    </recommendedName>
</protein>
<dbReference type="PROSITE" id="PS00718">
    <property type="entry name" value="SIGMA54_2"/>
    <property type="match status" value="1"/>
</dbReference>
<dbReference type="Gene3D" id="1.10.10.1330">
    <property type="entry name" value="RNA polymerase sigma-54 factor, core-binding domain"/>
    <property type="match status" value="1"/>
</dbReference>
<evidence type="ECO:0000256" key="3">
    <source>
        <dbReference type="ARBA" id="ARBA00022679"/>
    </source>
</evidence>
<evidence type="ECO:0000256" key="6">
    <source>
        <dbReference type="ARBA" id="ARBA00023082"/>
    </source>
</evidence>
<dbReference type="PANTHER" id="PTHR32248:SF4">
    <property type="entry name" value="RNA POLYMERASE SIGMA-54 FACTOR"/>
    <property type="match status" value="1"/>
</dbReference>
<dbReference type="Gene3D" id="1.10.10.60">
    <property type="entry name" value="Homeodomain-like"/>
    <property type="match status" value="1"/>
</dbReference>
<keyword evidence="4 9" id="KW-0548">Nucleotidyltransferase</keyword>
<reference evidence="13" key="1">
    <citation type="submission" date="2021-12" db="EMBL/GenBank/DDBJ databases">
        <authorList>
            <person name="Veyrier F.J."/>
        </authorList>
    </citation>
    <scope>NUCLEOTIDE SEQUENCE</scope>
    <source>
        <strain evidence="13">SAG 1488-6</strain>
    </source>
</reference>
<dbReference type="InterPro" id="IPR007634">
    <property type="entry name" value="RNA_pol_sigma_54_DNA-bd"/>
</dbReference>
<dbReference type="InterPro" id="IPR000394">
    <property type="entry name" value="RNA_pol_sigma_54"/>
</dbReference>
<dbReference type="PRINTS" id="PR00045">
    <property type="entry name" value="SIGMA54FCT"/>
</dbReference>
<evidence type="ECO:0000259" key="11">
    <source>
        <dbReference type="Pfam" id="PF04552"/>
    </source>
</evidence>
<evidence type="ECO:0000256" key="1">
    <source>
        <dbReference type="ARBA" id="ARBA00008798"/>
    </source>
</evidence>
<feature type="domain" description="RNA polymerase sigma factor 54 DNA-binding" evidence="11">
    <location>
        <begin position="315"/>
        <end position="475"/>
    </location>
</feature>
<dbReference type="RefSeq" id="WP_019957547.1">
    <property type="nucleotide sequence ID" value="NZ_CP091512.1"/>
</dbReference>
<dbReference type="InterPro" id="IPR038709">
    <property type="entry name" value="RpoN_core-bd_sf"/>
</dbReference>
<evidence type="ECO:0000313" key="14">
    <source>
        <dbReference type="Proteomes" id="UP000832034"/>
    </source>
</evidence>
<name>A0ABY4EDB9_VITST</name>
<evidence type="ECO:0000256" key="2">
    <source>
        <dbReference type="ARBA" id="ARBA00022478"/>
    </source>
</evidence>
<gene>
    <name evidence="13" type="primary">rpoN</name>
    <name evidence="13" type="ORF">LVJ81_04055</name>
</gene>
<evidence type="ECO:0000259" key="12">
    <source>
        <dbReference type="Pfam" id="PF04963"/>
    </source>
</evidence>
<dbReference type="PROSITE" id="PS00717">
    <property type="entry name" value="SIGMA54_1"/>
    <property type="match status" value="1"/>
</dbReference>
<dbReference type="PIRSF" id="PIRSF000774">
    <property type="entry name" value="RpoN"/>
    <property type="match status" value="1"/>
</dbReference>
<comment type="function">
    <text evidence="9">Sigma factors are initiation factors that promote the attachment of RNA polymerase to specific initiation sites and are then released.</text>
</comment>
<keyword evidence="5 9" id="KW-0805">Transcription regulation</keyword>
<keyword evidence="3 9" id="KW-0808">Transferase</keyword>
<dbReference type="Pfam" id="PF04552">
    <property type="entry name" value="Sigma54_DBD"/>
    <property type="match status" value="1"/>
</dbReference>
<keyword evidence="2 9" id="KW-0240">DNA-directed RNA polymerase</keyword>
<evidence type="ECO:0000313" key="13">
    <source>
        <dbReference type="EMBL" id="UOO93214.1"/>
    </source>
</evidence>
<comment type="similarity">
    <text evidence="1 9">Belongs to the sigma-54 factor family.</text>
</comment>